<dbReference type="InterPro" id="IPR007076">
    <property type="entry name" value="TfoX_N"/>
</dbReference>
<dbReference type="RefSeq" id="WP_073030130.1">
    <property type="nucleotide sequence ID" value="NZ_FQXJ01000008.1"/>
</dbReference>
<dbReference type="OrthoDB" id="9803291at2"/>
<organism evidence="2 3">
    <name type="scientific">Desulfosporosinus lacus DSM 15449</name>
    <dbReference type="NCBI Taxonomy" id="1121420"/>
    <lineage>
        <taxon>Bacteria</taxon>
        <taxon>Bacillati</taxon>
        <taxon>Bacillota</taxon>
        <taxon>Clostridia</taxon>
        <taxon>Eubacteriales</taxon>
        <taxon>Desulfitobacteriaceae</taxon>
        <taxon>Desulfosporosinus</taxon>
    </lineage>
</organism>
<feature type="domain" description="TfoX N-terminal" evidence="1">
    <location>
        <begin position="13"/>
        <end position="101"/>
    </location>
</feature>
<dbReference type="SUPFAM" id="SSF159894">
    <property type="entry name" value="YgaC/TfoX-N like"/>
    <property type="match status" value="1"/>
</dbReference>
<dbReference type="InterPro" id="IPR047525">
    <property type="entry name" value="TfoX-like"/>
</dbReference>
<dbReference type="PANTHER" id="PTHR36121:SF1">
    <property type="entry name" value="PROTEIN SXY"/>
    <property type="match status" value="1"/>
</dbReference>
<dbReference type="Pfam" id="PF04993">
    <property type="entry name" value="TfoX_N"/>
    <property type="match status" value="1"/>
</dbReference>
<dbReference type="PANTHER" id="PTHR36121">
    <property type="entry name" value="PROTEIN SXY"/>
    <property type="match status" value="1"/>
</dbReference>
<sequence>MAISESYQEYVVDQLRVLGRVTVKKMFGGAGIYYDSLIFGLLADDVLYFKVDDSNRADYERTGMEPFQPFAEKPMVMPYYEVPVDILENIELLAEWAKKALIASGNKYTKPKKQRIGKSGQCLK</sequence>
<dbReference type="AlphaFoldDB" id="A0A1M5YMS3"/>
<evidence type="ECO:0000259" key="1">
    <source>
        <dbReference type="Pfam" id="PF04993"/>
    </source>
</evidence>
<protein>
    <submittedName>
        <fullName evidence="2">DNA transformation protein</fullName>
    </submittedName>
</protein>
<reference evidence="3" key="1">
    <citation type="submission" date="2016-11" db="EMBL/GenBank/DDBJ databases">
        <authorList>
            <person name="Varghese N."/>
            <person name="Submissions S."/>
        </authorList>
    </citation>
    <scope>NUCLEOTIDE SEQUENCE [LARGE SCALE GENOMIC DNA]</scope>
    <source>
        <strain evidence="3">DSM 15449</strain>
    </source>
</reference>
<accession>A0A1M5YMS3</accession>
<proteinExistence type="predicted"/>
<keyword evidence="3" id="KW-1185">Reference proteome</keyword>
<evidence type="ECO:0000313" key="3">
    <source>
        <dbReference type="Proteomes" id="UP000183954"/>
    </source>
</evidence>
<dbReference type="STRING" id="1121420.SAMN02746098_02577"/>
<dbReference type="Gene3D" id="3.30.1460.30">
    <property type="entry name" value="YgaC/TfoX-N like chaperone"/>
    <property type="match status" value="1"/>
</dbReference>
<dbReference type="EMBL" id="FQXJ01000008">
    <property type="protein sequence ID" value="SHI13397.1"/>
    <property type="molecule type" value="Genomic_DNA"/>
</dbReference>
<dbReference type="Proteomes" id="UP000183954">
    <property type="component" value="Unassembled WGS sequence"/>
</dbReference>
<name>A0A1M5YMS3_9FIRM</name>
<evidence type="ECO:0000313" key="2">
    <source>
        <dbReference type="EMBL" id="SHI13397.1"/>
    </source>
</evidence>
<gene>
    <name evidence="2" type="ORF">SAMN02746098_02577</name>
</gene>